<accession>A0A5M9J101</accession>
<protein>
    <submittedName>
        <fullName evidence="13">Methyl-accepting chemotaxis protein PctC</fullName>
    </submittedName>
</protein>
<evidence type="ECO:0000256" key="2">
    <source>
        <dbReference type="ARBA" id="ARBA00022475"/>
    </source>
</evidence>
<dbReference type="PANTHER" id="PTHR32089:SF119">
    <property type="entry name" value="METHYL-ACCEPTING CHEMOTAXIS PROTEIN CTPL"/>
    <property type="match status" value="1"/>
</dbReference>
<evidence type="ECO:0000256" key="1">
    <source>
        <dbReference type="ARBA" id="ARBA00004651"/>
    </source>
</evidence>
<reference evidence="13 14" key="1">
    <citation type="journal article" date="2018" name="Plant Biotechnol. Rep.">
        <title>Diversity and antifungal activity of endophytic bacteria associated with Panax ginseng seedlings.</title>
        <authorList>
            <person name="Park J.M."/>
            <person name="Hong C.E."/>
            <person name="Jo S.H."/>
        </authorList>
    </citation>
    <scope>NUCLEOTIDE SEQUENCE [LARGE SCALE GENOMIC DNA]</scope>
    <source>
        <strain evidence="13 14">PgKB38</strain>
    </source>
</reference>
<dbReference type="GO" id="GO:0007165">
    <property type="term" value="P:signal transduction"/>
    <property type="evidence" value="ECO:0007669"/>
    <property type="project" value="UniProtKB-KW"/>
</dbReference>
<dbReference type="GO" id="GO:0006935">
    <property type="term" value="P:chemotaxis"/>
    <property type="evidence" value="ECO:0007669"/>
    <property type="project" value="InterPro"/>
</dbReference>
<dbReference type="InterPro" id="IPR033480">
    <property type="entry name" value="sCache_2"/>
</dbReference>
<dbReference type="AlphaFoldDB" id="A0A5M9J101"/>
<name>A0A5M9J101_9PSED</name>
<dbReference type="Pfam" id="PF00672">
    <property type="entry name" value="HAMP"/>
    <property type="match status" value="1"/>
</dbReference>
<evidence type="ECO:0000256" key="10">
    <source>
        <dbReference type="SAM" id="Phobius"/>
    </source>
</evidence>
<dbReference type="PROSITE" id="PS50885">
    <property type="entry name" value="HAMP"/>
    <property type="match status" value="1"/>
</dbReference>
<dbReference type="Proteomes" id="UP000323425">
    <property type="component" value="Unassembled WGS sequence"/>
</dbReference>
<evidence type="ECO:0000259" key="12">
    <source>
        <dbReference type="PROSITE" id="PS50885"/>
    </source>
</evidence>
<dbReference type="SMART" id="SM00283">
    <property type="entry name" value="MA"/>
    <property type="match status" value="1"/>
</dbReference>
<dbReference type="Pfam" id="PF17200">
    <property type="entry name" value="sCache_2"/>
    <property type="match status" value="1"/>
</dbReference>
<feature type="transmembrane region" description="Helical" evidence="10">
    <location>
        <begin position="203"/>
        <end position="226"/>
    </location>
</feature>
<evidence type="ECO:0000313" key="14">
    <source>
        <dbReference type="Proteomes" id="UP000323425"/>
    </source>
</evidence>
<keyword evidence="7 9" id="KW-0807">Transducer</keyword>
<dbReference type="Pfam" id="PF00015">
    <property type="entry name" value="MCPsignal"/>
    <property type="match status" value="1"/>
</dbReference>
<comment type="caution">
    <text evidence="13">The sequence shown here is derived from an EMBL/GenBank/DDBJ whole genome shotgun (WGS) entry which is preliminary data.</text>
</comment>
<dbReference type="SMART" id="SM01049">
    <property type="entry name" value="Cache_2"/>
    <property type="match status" value="1"/>
</dbReference>
<evidence type="ECO:0000256" key="9">
    <source>
        <dbReference type="PROSITE-ProRule" id="PRU00284"/>
    </source>
</evidence>
<dbReference type="PROSITE" id="PS50111">
    <property type="entry name" value="CHEMOTAXIS_TRANSDUC_2"/>
    <property type="match status" value="1"/>
</dbReference>
<comment type="similarity">
    <text evidence="8">Belongs to the methyl-accepting chemotaxis (MCP) protein family.</text>
</comment>
<evidence type="ECO:0000256" key="5">
    <source>
        <dbReference type="ARBA" id="ARBA00022989"/>
    </source>
</evidence>
<dbReference type="Gene3D" id="3.30.450.20">
    <property type="entry name" value="PAS domain"/>
    <property type="match status" value="1"/>
</dbReference>
<dbReference type="PANTHER" id="PTHR32089">
    <property type="entry name" value="METHYL-ACCEPTING CHEMOTAXIS PROTEIN MCPB"/>
    <property type="match status" value="1"/>
</dbReference>
<keyword evidence="2" id="KW-1003">Cell membrane</keyword>
<dbReference type="GO" id="GO:0004888">
    <property type="term" value="F:transmembrane signaling receptor activity"/>
    <property type="evidence" value="ECO:0007669"/>
    <property type="project" value="InterPro"/>
</dbReference>
<evidence type="ECO:0000256" key="7">
    <source>
        <dbReference type="ARBA" id="ARBA00023224"/>
    </source>
</evidence>
<dbReference type="InterPro" id="IPR004090">
    <property type="entry name" value="Chemotax_Me-accpt_rcpt"/>
</dbReference>
<keyword evidence="3" id="KW-0488">Methylation</keyword>
<dbReference type="SMART" id="SM00304">
    <property type="entry name" value="HAMP"/>
    <property type="match status" value="1"/>
</dbReference>
<dbReference type="GO" id="GO:0005886">
    <property type="term" value="C:plasma membrane"/>
    <property type="evidence" value="ECO:0007669"/>
    <property type="project" value="UniProtKB-SubCell"/>
</dbReference>
<evidence type="ECO:0000256" key="8">
    <source>
        <dbReference type="ARBA" id="ARBA00029447"/>
    </source>
</evidence>
<dbReference type="InterPro" id="IPR003660">
    <property type="entry name" value="HAMP_dom"/>
</dbReference>
<dbReference type="SUPFAM" id="SSF58104">
    <property type="entry name" value="Methyl-accepting chemotaxis protein (MCP) signaling domain"/>
    <property type="match status" value="1"/>
</dbReference>
<dbReference type="CDD" id="cd06225">
    <property type="entry name" value="HAMP"/>
    <property type="match status" value="1"/>
</dbReference>
<sequence>MMSFKTKILLLTLLPVMLFALVLGLSARGTLQSQAEQEVAQTRERLLEESRTRLTDYASIARTSIAELYDRAATGDLASRALAISRLSKVKYGDDGYFIGYDSQVVRLFRGDSSEGVGTNMSDRKDINGKFLNREMVEAGKNDTHFVTYSGGVVNTDKVVPKLAYSFYLPKWDMVVVTAIDLDSIEVQVAKVRAAVDQRISNLMYSIVLIAVALIGIIGALALVLVKRSLGPLTLIRAHLDEIAAGEGDLTRRLPQVSRDELGQLAGSFNAFIEKIHSLVSQIVAMSEQLTGSVSRVAEQSRQIDRAMDQQRQETDQVAAAINQMSSAAQEVSRSAQNAAEAAVETDKQSQHARQIVNGSITRMQALRGELDESGVSMASLQNDVTSIVTVLDVIRSIAEQTNLLALNAAIEAARAGEAGRGFAVVADEVRALASRTQRSTQEIQVMVERLNNATGGVVKAMHQSTEAAQGASAQADQAGEFLGNAVELIATINAMNAQIASAAEEQTSVAEEINRGVHQIARAIDSVANQTQLGVKTVDELYTIGSRMQGLLGQFKI</sequence>
<keyword evidence="5 10" id="KW-1133">Transmembrane helix</keyword>
<keyword evidence="6 10" id="KW-0472">Membrane</keyword>
<organism evidence="13 14">
    <name type="scientific">Pseudomonas extremaustralis</name>
    <dbReference type="NCBI Taxonomy" id="359110"/>
    <lineage>
        <taxon>Bacteria</taxon>
        <taxon>Pseudomonadati</taxon>
        <taxon>Pseudomonadota</taxon>
        <taxon>Gammaproteobacteria</taxon>
        <taxon>Pseudomonadales</taxon>
        <taxon>Pseudomonadaceae</taxon>
        <taxon>Pseudomonas</taxon>
    </lineage>
</organism>
<evidence type="ECO:0000256" key="4">
    <source>
        <dbReference type="ARBA" id="ARBA00022692"/>
    </source>
</evidence>
<evidence type="ECO:0000256" key="6">
    <source>
        <dbReference type="ARBA" id="ARBA00023136"/>
    </source>
</evidence>
<feature type="domain" description="HAMP" evidence="12">
    <location>
        <begin position="227"/>
        <end position="281"/>
    </location>
</feature>
<evidence type="ECO:0000259" key="11">
    <source>
        <dbReference type="PROSITE" id="PS50111"/>
    </source>
</evidence>
<evidence type="ECO:0000256" key="3">
    <source>
        <dbReference type="ARBA" id="ARBA00022481"/>
    </source>
</evidence>
<proteinExistence type="inferred from homology"/>
<dbReference type="CDD" id="cd11386">
    <property type="entry name" value="MCP_signal"/>
    <property type="match status" value="1"/>
</dbReference>
<dbReference type="EMBL" id="VTFH01000001">
    <property type="protein sequence ID" value="KAA8562708.1"/>
    <property type="molecule type" value="Genomic_DNA"/>
</dbReference>
<evidence type="ECO:0000313" key="13">
    <source>
        <dbReference type="EMBL" id="KAA8562708.1"/>
    </source>
</evidence>
<feature type="domain" description="Methyl-accepting transducer" evidence="11">
    <location>
        <begin position="286"/>
        <end position="522"/>
    </location>
</feature>
<keyword evidence="4 10" id="KW-0812">Transmembrane</keyword>
<dbReference type="Gene3D" id="1.10.287.950">
    <property type="entry name" value="Methyl-accepting chemotaxis protein"/>
    <property type="match status" value="1"/>
</dbReference>
<comment type="subcellular location">
    <subcellularLocation>
        <location evidence="1">Cell membrane</location>
        <topology evidence="1">Multi-pass membrane protein</topology>
    </subcellularLocation>
</comment>
<dbReference type="FunFam" id="1.10.287.950:FF:000001">
    <property type="entry name" value="Methyl-accepting chemotaxis sensory transducer"/>
    <property type="match status" value="1"/>
</dbReference>
<gene>
    <name evidence="13" type="primary">pctC_2</name>
    <name evidence="13" type="ORF">FX985_02774</name>
</gene>
<dbReference type="InterPro" id="IPR004089">
    <property type="entry name" value="MCPsignal_dom"/>
</dbReference>
<dbReference type="PRINTS" id="PR00260">
    <property type="entry name" value="CHEMTRNSDUCR"/>
</dbReference>